<dbReference type="InterPro" id="IPR011050">
    <property type="entry name" value="Pectin_lyase_fold/virulence"/>
</dbReference>
<dbReference type="EMBL" id="MK203841">
    <property type="protein sequence ID" value="AZS06409.1"/>
    <property type="molecule type" value="Genomic_DNA"/>
</dbReference>
<reference evidence="13 14" key="1">
    <citation type="submission" date="2018-11" db="EMBL/GenBank/DDBJ databases">
        <authorList>
            <person name="Li Q."/>
            <person name="Teng T."/>
        </authorList>
    </citation>
    <scope>NUCLEOTIDE SEQUENCE [LARGE SCALE GENOMIC DNA]</scope>
</reference>
<keyword evidence="6" id="KW-0946">Virion</keyword>
<evidence type="ECO:0000259" key="12">
    <source>
        <dbReference type="Pfam" id="PF03906"/>
    </source>
</evidence>
<organism evidence="13 14">
    <name type="scientific">Klebsiella phage Henu1</name>
    <dbReference type="NCBI Taxonomy" id="2492437"/>
    <lineage>
        <taxon>Viruses</taxon>
        <taxon>Duplodnaviria</taxon>
        <taxon>Heunggongvirae</taxon>
        <taxon>Uroviricota</taxon>
        <taxon>Caudoviricetes</taxon>
        <taxon>Autographivirales</taxon>
        <taxon>Autotranscriptaviridae</taxon>
        <taxon>Studiervirinae</taxon>
        <taxon>Przondovirus</taxon>
        <taxon>Przondovirus henu1</taxon>
    </lineage>
</organism>
<dbReference type="GO" id="GO:0098994">
    <property type="term" value="P:symbiont entry into host cell via disruption of host cell envelope"/>
    <property type="evidence" value="ECO:0007669"/>
    <property type="project" value="UniProtKB-KW"/>
</dbReference>
<dbReference type="GO" id="GO:0098015">
    <property type="term" value="C:virus tail"/>
    <property type="evidence" value="ECO:0007669"/>
    <property type="project" value="UniProtKB-KW"/>
</dbReference>
<evidence type="ECO:0000256" key="6">
    <source>
        <dbReference type="ARBA" id="ARBA00022844"/>
    </source>
</evidence>
<keyword evidence="5" id="KW-1161">Viral attachment to host cell</keyword>
<keyword evidence="7" id="KW-1233">Viral attachment to host adhesion receptor</keyword>
<evidence type="ECO:0000256" key="3">
    <source>
        <dbReference type="ARBA" id="ARBA00022717"/>
    </source>
</evidence>
<keyword evidence="8" id="KW-1160">Virus entry into host cell</keyword>
<keyword evidence="11" id="KW-1238">Degradation of host capsule during virus entry</keyword>
<dbReference type="Pfam" id="PF03906">
    <property type="entry name" value="Phage_T7_tail"/>
    <property type="match status" value="1"/>
</dbReference>
<evidence type="ECO:0000256" key="7">
    <source>
        <dbReference type="ARBA" id="ARBA00023165"/>
    </source>
</evidence>
<evidence type="ECO:0000256" key="8">
    <source>
        <dbReference type="ARBA" id="ARBA00023296"/>
    </source>
</evidence>
<evidence type="ECO:0000256" key="10">
    <source>
        <dbReference type="ARBA" id="ARBA00035728"/>
    </source>
</evidence>
<evidence type="ECO:0000256" key="4">
    <source>
        <dbReference type="ARBA" id="ARBA00022732"/>
    </source>
</evidence>
<dbReference type="Proteomes" id="UP000287912">
    <property type="component" value="Segment"/>
</dbReference>
<dbReference type="InterPro" id="IPR012334">
    <property type="entry name" value="Pectin_lyas_fold"/>
</dbReference>
<evidence type="ECO:0000256" key="1">
    <source>
        <dbReference type="ARBA" id="ARBA00004328"/>
    </source>
</evidence>
<name>A0A3S9U878_9CAUD</name>
<accession>A0A3S9U878</accession>
<evidence type="ECO:0000256" key="2">
    <source>
        <dbReference type="ARBA" id="ARBA00022581"/>
    </source>
</evidence>
<evidence type="ECO:0000313" key="14">
    <source>
        <dbReference type="Proteomes" id="UP000287912"/>
    </source>
</evidence>
<keyword evidence="3" id="KW-1235">Degradation of host cell envelope components during virus entry</keyword>
<evidence type="ECO:0000313" key="13">
    <source>
        <dbReference type="EMBL" id="AZS06409.1"/>
    </source>
</evidence>
<comment type="similarity">
    <text evidence="9">In the N-terminal section; belongs to the Teseptimavirus fiber family.</text>
</comment>
<evidence type="ECO:0000256" key="9">
    <source>
        <dbReference type="ARBA" id="ARBA00035636"/>
    </source>
</evidence>
<evidence type="ECO:0000256" key="5">
    <source>
        <dbReference type="ARBA" id="ARBA00022804"/>
    </source>
</evidence>
<sequence>MDQDIKTVIQYPVGATEFDIPFDYLSRKFVRVSLVSDDNRRLLSNITEYRYVSKTRVKLLVETTGFDRVEIRRFTSASERIVDFSDGSVLRAADLNVSQIQSAHIAEEARDAALMAMPQDDAGNLDARNRRIVRLAPGIAGTDAVNKDQLDTTLGEAGGILSDMKDLEGELHDYIEKFADDTSVVRGVAWVYNLGSANGGENVITIDKPTRTYAVPYIEVNGSRQEVGYHYQFDLNTQSISLVKPLEKGDFLMAMTTESSVPLESMLASTVGASGIGTLNGMTVQERLDAMNSVSILEYHKTPYANFGAALEAAAAAAMSNGRGTILIPAGRYTSERAANITLSKGLRLVFAPDAWVTCYSPHDVINIDINKQHLNITANGARIMADWAFGLDASSVAAIRLKDDTLDKSCSVTDLKVGFKSGGGKFGHAIHGSAINLSTFYRCLLQGVYGIHIEASKDRGQYAHAMGNQIVGCEIFTTYDAITISNKGAFGCEGLLVFGCELLSDDTAISIRNDGLNSQNYLPPQFRIEGNHLNSYRALYCKDVSRLHFVNNDVQSRYTTGRTPRGQLEVGGVQGFHHHGNTYSASKVGTAVDSDKATPVFQFESTLANAYFLSSCNNYWLDGATNPVYGFESTSKMSTIRSSGETLQSAASWTASGYSQYFRPDYSTIIGNAGASAGMSQSNGVTFSGGTLTVTQAPVAGSTVNVSLSVLPNTSQITRITCASSLVGKTVDIRLSAAEVSVTHGSDLLCPDQKSFKLWLPNVIRVFFINTAQAVIVGYGGITASHTGITSPPATRTSPGYHGAEYFDAVGKYLYKYQGGYGWYRIKFEEF</sequence>
<proteinExistence type="inferred from homology"/>
<comment type="subcellular location">
    <subcellularLocation>
        <location evidence="1">Virion</location>
    </subcellularLocation>
</comment>
<protein>
    <recommendedName>
        <fullName evidence="10">Probable tail spike protein</fullName>
    </recommendedName>
</protein>
<dbReference type="GO" id="GO:0098671">
    <property type="term" value="P:adhesion receptor-mediated virion attachment to host cell"/>
    <property type="evidence" value="ECO:0007669"/>
    <property type="project" value="UniProtKB-KW"/>
</dbReference>
<dbReference type="GO" id="GO:0098996">
    <property type="term" value="P:symbiont entry into host cell via disruption of host cell glycocalyx"/>
    <property type="evidence" value="ECO:0007669"/>
    <property type="project" value="UniProtKB-KW"/>
</dbReference>
<dbReference type="InterPro" id="IPR005604">
    <property type="entry name" value="Phage_T7_tail_fibre-like_N"/>
</dbReference>
<feature type="domain" description="Bacteriophage T7 tail fibre protein-like N-terminal" evidence="12">
    <location>
        <begin position="3"/>
        <end position="127"/>
    </location>
</feature>
<keyword evidence="4" id="KW-1227">Viral tail protein</keyword>
<dbReference type="SUPFAM" id="SSF51126">
    <property type="entry name" value="Pectin lyase-like"/>
    <property type="match status" value="1"/>
</dbReference>
<dbReference type="Gene3D" id="2.160.20.10">
    <property type="entry name" value="Single-stranded right-handed beta-helix, Pectin lyase-like"/>
    <property type="match status" value="1"/>
</dbReference>
<evidence type="ECO:0000256" key="11">
    <source>
        <dbReference type="ARBA" id="ARBA00035731"/>
    </source>
</evidence>
<gene>
    <name evidence="13" type="ORF">Henu1_42</name>
</gene>
<keyword evidence="14" id="KW-1185">Reference proteome</keyword>
<keyword evidence="2" id="KW-0945">Host-virus interaction</keyword>